<keyword evidence="3" id="KW-1185">Reference proteome</keyword>
<evidence type="ECO:0000313" key="2">
    <source>
        <dbReference type="EMBL" id="ABX37145.1"/>
    </source>
</evidence>
<feature type="transmembrane region" description="Helical" evidence="1">
    <location>
        <begin position="32"/>
        <end position="56"/>
    </location>
</feature>
<evidence type="ECO:0000313" key="3">
    <source>
        <dbReference type="Proteomes" id="UP000000784"/>
    </source>
</evidence>
<gene>
    <name evidence="2" type="ordered locus">Daci_4516</name>
</gene>
<dbReference type="HOGENOM" id="CLU_1515504_0_0_4"/>
<keyword evidence="1" id="KW-1133">Transmembrane helix</keyword>
<sequence length="177" mass="18832">MGNIKRGIPAIFSLAMPGPLWARGDVWLGMAAVVRGIAVTAAQMLIALAVFALPLISTAQTGQQDGSAAARDRWRWATADQAELQVVALDARRQQVVVKAAGAELAILRQGAQVPRLSVSLESVSGNTAVFRPMNVPGRESVERIEITSTDGRQMTRKIQSAAPARSMTSGWMVVSP</sequence>
<evidence type="ECO:0000256" key="1">
    <source>
        <dbReference type="SAM" id="Phobius"/>
    </source>
</evidence>
<reference evidence="2 3" key="1">
    <citation type="journal article" date="2004" name="Appl. Environ. Microbiol.">
        <title>Mineralization of individual congeners of linear alkylbenzenesulfonate by defined pairs of heterotrophic bacteria.</title>
        <authorList>
            <person name="Schleheck D."/>
            <person name="Knepper T.P."/>
            <person name="Fischer K."/>
            <person name="Cook A.M."/>
        </authorList>
    </citation>
    <scope>NUCLEOTIDE SEQUENCE [LARGE SCALE GENOMIC DNA]</scope>
    <source>
        <strain evidence="3">DSM 14801 / SPH-1</strain>
    </source>
</reference>
<dbReference type="Proteomes" id="UP000000784">
    <property type="component" value="Chromosome"/>
</dbReference>
<proteinExistence type="predicted"/>
<keyword evidence="1" id="KW-0472">Membrane</keyword>
<accession>A9C334</accession>
<organism evidence="2 3">
    <name type="scientific">Delftia acidovorans (strain DSM 14801 / SPH-1)</name>
    <dbReference type="NCBI Taxonomy" id="398578"/>
    <lineage>
        <taxon>Bacteria</taxon>
        <taxon>Pseudomonadati</taxon>
        <taxon>Pseudomonadota</taxon>
        <taxon>Betaproteobacteria</taxon>
        <taxon>Burkholderiales</taxon>
        <taxon>Comamonadaceae</taxon>
        <taxon>Delftia</taxon>
    </lineage>
</organism>
<keyword evidence="1" id="KW-0812">Transmembrane</keyword>
<dbReference type="AlphaFoldDB" id="A9C334"/>
<protein>
    <submittedName>
        <fullName evidence="2">Uncharacterized protein</fullName>
    </submittedName>
</protein>
<dbReference type="KEGG" id="dac:Daci_4516"/>
<name>A9C334_DELAS</name>
<reference evidence="3" key="2">
    <citation type="submission" date="2007-11" db="EMBL/GenBank/DDBJ databases">
        <title>Complete sequence of Delftia acidovorans DSM 14801 / SPH-1.</title>
        <authorList>
            <person name="Copeland A."/>
            <person name="Lucas S."/>
            <person name="Lapidus A."/>
            <person name="Barry K."/>
            <person name="Glavina del Rio T."/>
            <person name="Dalin E."/>
            <person name="Tice H."/>
            <person name="Pitluck S."/>
            <person name="Lowry S."/>
            <person name="Clum A."/>
            <person name="Schmutz J."/>
            <person name="Larimer F."/>
            <person name="Land M."/>
            <person name="Hauser L."/>
            <person name="Kyrpides N."/>
            <person name="Kim E."/>
            <person name="Schleheck D."/>
            <person name="Richardson P."/>
        </authorList>
    </citation>
    <scope>NUCLEOTIDE SEQUENCE [LARGE SCALE GENOMIC DNA]</scope>
    <source>
        <strain evidence="3">DSM 14801 / SPH-1</strain>
    </source>
</reference>
<dbReference type="EMBL" id="CP000884">
    <property type="protein sequence ID" value="ABX37145.1"/>
    <property type="molecule type" value="Genomic_DNA"/>
</dbReference>